<feature type="repeat" description="TPR" evidence="3">
    <location>
        <begin position="321"/>
        <end position="354"/>
    </location>
</feature>
<feature type="chain" id="PRO_5038119022" evidence="4">
    <location>
        <begin position="19"/>
        <end position="514"/>
    </location>
</feature>
<dbReference type="EMBL" id="JAEHJZ010000022">
    <property type="protein sequence ID" value="MBJ7880987.1"/>
    <property type="molecule type" value="Genomic_DNA"/>
</dbReference>
<dbReference type="Proteomes" id="UP000662373">
    <property type="component" value="Unassembled WGS sequence"/>
</dbReference>
<proteinExistence type="predicted"/>
<evidence type="ECO:0000313" key="5">
    <source>
        <dbReference type="EMBL" id="MBJ7880987.1"/>
    </source>
</evidence>
<dbReference type="InterPro" id="IPR050498">
    <property type="entry name" value="Ycf3"/>
</dbReference>
<feature type="signal peptide" evidence="4">
    <location>
        <begin position="1"/>
        <end position="18"/>
    </location>
</feature>
<dbReference type="PANTHER" id="PTHR44858:SF1">
    <property type="entry name" value="UDP-N-ACETYLGLUCOSAMINE--PEPTIDE N-ACETYLGLUCOSAMINYLTRANSFERASE SPINDLY-RELATED"/>
    <property type="match status" value="1"/>
</dbReference>
<comment type="caution">
    <text evidence="5">The sequence shown here is derived from an EMBL/GenBank/DDBJ whole genome shotgun (WGS) entry which is preliminary data.</text>
</comment>
<evidence type="ECO:0000313" key="6">
    <source>
        <dbReference type="Proteomes" id="UP000662373"/>
    </source>
</evidence>
<dbReference type="InterPro" id="IPR019734">
    <property type="entry name" value="TPR_rpt"/>
</dbReference>
<keyword evidence="1" id="KW-0677">Repeat</keyword>
<dbReference type="Pfam" id="PF13181">
    <property type="entry name" value="TPR_8"/>
    <property type="match status" value="1"/>
</dbReference>
<evidence type="ECO:0000256" key="3">
    <source>
        <dbReference type="PROSITE-ProRule" id="PRU00339"/>
    </source>
</evidence>
<reference evidence="5 6" key="1">
    <citation type="submission" date="2020-09" db="EMBL/GenBank/DDBJ databases">
        <title>Draft genome of Gelidibacter salicanalis PAMC21136.</title>
        <authorList>
            <person name="Park H."/>
        </authorList>
    </citation>
    <scope>NUCLEOTIDE SEQUENCE [LARGE SCALE GENOMIC DNA]</scope>
    <source>
        <strain evidence="5 6">PAMC21136</strain>
    </source>
</reference>
<dbReference type="PROSITE" id="PS50005">
    <property type="entry name" value="TPR"/>
    <property type="match status" value="2"/>
</dbReference>
<keyword evidence="6" id="KW-1185">Reference proteome</keyword>
<name>A0A934KKW0_9FLAO</name>
<dbReference type="PANTHER" id="PTHR44858">
    <property type="entry name" value="TETRATRICOPEPTIDE REPEAT PROTEIN 6"/>
    <property type="match status" value="1"/>
</dbReference>
<keyword evidence="2 3" id="KW-0802">TPR repeat</keyword>
<protein>
    <submittedName>
        <fullName evidence="5">Tetratricopeptide repeat protein</fullName>
    </submittedName>
</protein>
<gene>
    <name evidence="5" type="ORF">JEM65_10055</name>
</gene>
<dbReference type="RefSeq" id="WP_199599051.1">
    <property type="nucleotide sequence ID" value="NZ_JAEHJZ010000022.1"/>
</dbReference>
<keyword evidence="4" id="KW-0732">Signal</keyword>
<organism evidence="5 6">
    <name type="scientific">Gelidibacter salicanalis</name>
    <dbReference type="NCBI Taxonomy" id="291193"/>
    <lineage>
        <taxon>Bacteria</taxon>
        <taxon>Pseudomonadati</taxon>
        <taxon>Bacteroidota</taxon>
        <taxon>Flavobacteriia</taxon>
        <taxon>Flavobacteriales</taxon>
        <taxon>Flavobacteriaceae</taxon>
        <taxon>Gelidibacter</taxon>
    </lineage>
</organism>
<dbReference type="SMART" id="SM00028">
    <property type="entry name" value="TPR"/>
    <property type="match status" value="7"/>
</dbReference>
<dbReference type="InterPro" id="IPR011990">
    <property type="entry name" value="TPR-like_helical_dom_sf"/>
</dbReference>
<dbReference type="AlphaFoldDB" id="A0A934KKW0"/>
<sequence>MKGIGLLLFLCLSTNIFGQFSNETVFNDAFDRLNTEKYNEALTLFNSLITKDPNCADCYYGRAKTNYFLKKYKSAIIDCEKSLIGTKDLQANYSLLGDIKYKTNDYAGSVAAYEKALSIQKEENDNRTDGKEILIETKYYEISKLKSEAIKNNRPQLGNFNLNISFFDKVITQKLTVDDFYRHIYDYLESWESKKYEEFNELTGEHDLLVNSPEILLNYKGSRIYLTLKSLNDDTNAIYYIQVGLNCKCEWFNIKNEATTNGYKQYEYSDNPDNRNSMFGGLDIKYKKGNKTLIYNKFHSKVYSDFSLSQEFPKPKKPTKSDEYLQLAKVKYKSSKVMEAMENVNKAIELDKNNSDAYFFKGLIYFDNIEGNKEFSEGSQTWATMDEFNKAISINSKNPEYFLKRASLYNLINQKEDAILDLQKVSELQPTNSQTLRELANILIDSEEYSNALQVLDTLIIKITDDAQLFLERAMLKNKMGDKNGACSDYKKAEKLGFSKSGRLDLIELIQKCR</sequence>
<evidence type="ECO:0000256" key="4">
    <source>
        <dbReference type="SAM" id="SignalP"/>
    </source>
</evidence>
<dbReference type="Gene3D" id="1.25.40.10">
    <property type="entry name" value="Tetratricopeptide repeat domain"/>
    <property type="match status" value="4"/>
</dbReference>
<accession>A0A934KKW0</accession>
<evidence type="ECO:0000256" key="1">
    <source>
        <dbReference type="ARBA" id="ARBA00022737"/>
    </source>
</evidence>
<feature type="repeat" description="TPR" evidence="3">
    <location>
        <begin position="90"/>
        <end position="123"/>
    </location>
</feature>
<evidence type="ECO:0000256" key="2">
    <source>
        <dbReference type="ARBA" id="ARBA00022803"/>
    </source>
</evidence>
<dbReference type="SUPFAM" id="SSF48452">
    <property type="entry name" value="TPR-like"/>
    <property type="match status" value="2"/>
</dbReference>